<reference evidence="2 3" key="1">
    <citation type="submission" date="2015-10" db="EMBL/GenBank/DDBJ databases">
        <title>Metagenome-Assembled Genomes uncover a global brackish microbiome.</title>
        <authorList>
            <person name="Hugerth L.W."/>
            <person name="Larsson J."/>
            <person name="Alneberg J."/>
            <person name="Lindh M.V."/>
            <person name="Legrand C."/>
            <person name="Pinhassi J."/>
            <person name="Andersson A.F."/>
        </authorList>
    </citation>
    <scope>NUCLEOTIDE SEQUENCE [LARGE SCALE GENOMIC DNA]</scope>
    <source>
        <strain evidence="2">BACL15 MAG-120823-bin78</strain>
    </source>
</reference>
<evidence type="ECO:0000313" key="2">
    <source>
        <dbReference type="EMBL" id="KRO36984.1"/>
    </source>
</evidence>
<evidence type="ECO:0000313" key="3">
    <source>
        <dbReference type="Proteomes" id="UP000052955"/>
    </source>
</evidence>
<dbReference type="PANTHER" id="PTHR34386:SF1">
    <property type="entry name" value="GLUTAREDOXIN-LIKE PROTEIN NRDH"/>
    <property type="match status" value="1"/>
</dbReference>
<dbReference type="Pfam" id="PF00462">
    <property type="entry name" value="Glutaredoxin"/>
    <property type="match status" value="1"/>
</dbReference>
<accession>A0A0R2PGA3</accession>
<dbReference type="InterPro" id="IPR051548">
    <property type="entry name" value="Grx-like_ET"/>
</dbReference>
<dbReference type="PROSITE" id="PS00194">
    <property type="entry name" value="THIOREDOXIN_1"/>
    <property type="match status" value="1"/>
</dbReference>
<dbReference type="GO" id="GO:0009055">
    <property type="term" value="F:electron transfer activity"/>
    <property type="evidence" value="ECO:0007669"/>
    <property type="project" value="TreeGrafter"/>
</dbReference>
<organism evidence="2 3">
    <name type="scientific">Actinobacteria bacterium BACL15 MAG-120823-bin78</name>
    <dbReference type="NCBI Taxonomy" id="1655563"/>
    <lineage>
        <taxon>Bacteria</taxon>
        <taxon>Bacillati</taxon>
        <taxon>Actinomycetota</taxon>
        <taxon>Actinomycetes</taxon>
        <taxon>Actinomycetes incertae sedis</taxon>
        <taxon>ac1 cluster</taxon>
    </lineage>
</organism>
<dbReference type="NCBIfam" id="TIGR02200">
    <property type="entry name" value="GlrX_actino"/>
    <property type="match status" value="1"/>
</dbReference>
<dbReference type="Gene3D" id="3.40.30.10">
    <property type="entry name" value="Glutaredoxin"/>
    <property type="match status" value="1"/>
</dbReference>
<dbReference type="CDD" id="cd02976">
    <property type="entry name" value="NrdH"/>
    <property type="match status" value="1"/>
</dbReference>
<dbReference type="InterPro" id="IPR036249">
    <property type="entry name" value="Thioredoxin-like_sf"/>
</dbReference>
<dbReference type="PANTHER" id="PTHR34386">
    <property type="entry name" value="GLUTAREDOXIN"/>
    <property type="match status" value="1"/>
</dbReference>
<dbReference type="AlphaFoldDB" id="A0A0R2PGA3"/>
<gene>
    <name evidence="2" type="ORF">ABR55_01650</name>
</gene>
<dbReference type="GO" id="GO:0045454">
    <property type="term" value="P:cell redox homeostasis"/>
    <property type="evidence" value="ECO:0007669"/>
    <property type="project" value="TreeGrafter"/>
</dbReference>
<dbReference type="InterPro" id="IPR011915">
    <property type="entry name" value="GlrX_actino"/>
</dbReference>
<proteinExistence type="predicted"/>
<dbReference type="InterPro" id="IPR017937">
    <property type="entry name" value="Thioredoxin_CS"/>
</dbReference>
<evidence type="ECO:0000259" key="1">
    <source>
        <dbReference type="Pfam" id="PF00462"/>
    </source>
</evidence>
<dbReference type="PROSITE" id="PS51354">
    <property type="entry name" value="GLUTAREDOXIN_2"/>
    <property type="match status" value="1"/>
</dbReference>
<feature type="domain" description="Glutaredoxin" evidence="1">
    <location>
        <begin position="4"/>
        <end position="58"/>
    </location>
</feature>
<sequence>MSFTMYSTTWCGYCKRLKSQLADLGVTFDEINIEEVPGTAEIVEKVNGGNQTVPTLVFSDGSAMTNPSAKQVVEKLAALKG</sequence>
<name>A0A0R2PGA3_9ACTN</name>
<dbReference type="SUPFAM" id="SSF52833">
    <property type="entry name" value="Thioredoxin-like"/>
    <property type="match status" value="1"/>
</dbReference>
<dbReference type="Proteomes" id="UP000052955">
    <property type="component" value="Unassembled WGS sequence"/>
</dbReference>
<dbReference type="EMBL" id="LIAN01000155">
    <property type="protein sequence ID" value="KRO36984.1"/>
    <property type="molecule type" value="Genomic_DNA"/>
</dbReference>
<dbReference type="InterPro" id="IPR002109">
    <property type="entry name" value="Glutaredoxin"/>
</dbReference>
<protein>
    <submittedName>
        <fullName evidence="2">Glutaredoxin</fullName>
    </submittedName>
</protein>
<comment type="caution">
    <text evidence="2">The sequence shown here is derived from an EMBL/GenBank/DDBJ whole genome shotgun (WGS) entry which is preliminary data.</text>
</comment>